<dbReference type="InterPro" id="IPR003877">
    <property type="entry name" value="SPRY_dom"/>
</dbReference>
<dbReference type="InterPro" id="IPR013320">
    <property type="entry name" value="ConA-like_dom_sf"/>
</dbReference>
<keyword evidence="9" id="KW-1185">Reference proteome</keyword>
<dbReference type="PANTHER" id="PTHR20951:SF2">
    <property type="entry name" value="SPRY DOMAIN-CONTAINING PROTEIN 7"/>
    <property type="match status" value="1"/>
</dbReference>
<dbReference type="AlphaFoldDB" id="A0A6L2PDU9"/>
<dbReference type="InterPro" id="IPR043136">
    <property type="entry name" value="B30.2/SPRY_sf"/>
</dbReference>
<dbReference type="GO" id="GO:0005840">
    <property type="term" value="C:ribosome"/>
    <property type="evidence" value="ECO:0007669"/>
    <property type="project" value="UniProtKB-KW"/>
</dbReference>
<evidence type="ECO:0000256" key="6">
    <source>
        <dbReference type="SAM" id="MobiDB-lite"/>
    </source>
</evidence>
<dbReference type="GO" id="GO:0003735">
    <property type="term" value="F:structural constituent of ribosome"/>
    <property type="evidence" value="ECO:0007669"/>
    <property type="project" value="InterPro"/>
</dbReference>
<feature type="compositionally biased region" description="Basic and acidic residues" evidence="6">
    <location>
        <begin position="8"/>
        <end position="33"/>
    </location>
</feature>
<dbReference type="OrthoDB" id="40953at2759"/>
<sequence>MANAAKPAKSETEKKPKEKKERAPKEKPAERPPLKKRPKKRHGRLYAKAVFTGYKRGLRNQHENTALLKVEGCIKKRDSWFYVGKHCVYVYKGSSSGEEPNSSHRSHSHTERGCHEVVIVKNGQRICGSGGALASAPLVQSKAYFEVKIQQSGVWGVGLATRNTDLNRSPGGHDAESWVLCWDGVFRHNNTELHKIQDSAQEGDILGVSYDHIELNFYVNGRRMDSPISGIRGTVYPALYVDDGAILDIVLDNFHHSPPGGFDKIMLEQSLL</sequence>
<reference evidence="9" key="1">
    <citation type="submission" date="2020-01" db="EMBL/GenBank/DDBJ databases">
        <title>Draft genome sequence of the Termite Coptotermes fromosanus.</title>
        <authorList>
            <person name="Itakura S."/>
            <person name="Yosikawa Y."/>
            <person name="Umezawa K."/>
        </authorList>
    </citation>
    <scope>NUCLEOTIDE SEQUENCE [LARGE SCALE GENOMIC DNA]</scope>
</reference>
<organism evidence="8 9">
    <name type="scientific">Coptotermes formosanus</name>
    <name type="common">Formosan subterranean termite</name>
    <dbReference type="NCBI Taxonomy" id="36987"/>
    <lineage>
        <taxon>Eukaryota</taxon>
        <taxon>Metazoa</taxon>
        <taxon>Ecdysozoa</taxon>
        <taxon>Arthropoda</taxon>
        <taxon>Hexapoda</taxon>
        <taxon>Insecta</taxon>
        <taxon>Pterygota</taxon>
        <taxon>Neoptera</taxon>
        <taxon>Polyneoptera</taxon>
        <taxon>Dictyoptera</taxon>
        <taxon>Blattodea</taxon>
        <taxon>Blattoidea</taxon>
        <taxon>Termitoidae</taxon>
        <taxon>Rhinotermitidae</taxon>
        <taxon>Coptotermes</taxon>
    </lineage>
</organism>
<evidence type="ECO:0000256" key="1">
    <source>
        <dbReference type="ARBA" id="ARBA00009269"/>
    </source>
</evidence>
<dbReference type="SUPFAM" id="SSF49899">
    <property type="entry name" value="Concanavalin A-like lectins/glucanases"/>
    <property type="match status" value="1"/>
</dbReference>
<dbReference type="CDD" id="cd12880">
    <property type="entry name" value="SPRYD7"/>
    <property type="match status" value="1"/>
</dbReference>
<evidence type="ECO:0000256" key="5">
    <source>
        <dbReference type="ARBA" id="ARBA00035530"/>
    </source>
</evidence>
<evidence type="ECO:0000256" key="3">
    <source>
        <dbReference type="ARBA" id="ARBA00023274"/>
    </source>
</evidence>
<dbReference type="Pfam" id="PF01247">
    <property type="entry name" value="Ribosomal_L35Ae"/>
    <property type="match status" value="1"/>
</dbReference>
<dbReference type="InterPro" id="IPR035766">
    <property type="entry name" value="SPRYD7"/>
</dbReference>
<dbReference type="InParanoid" id="A0A6L2PDU9"/>
<dbReference type="Proteomes" id="UP000502823">
    <property type="component" value="Unassembled WGS sequence"/>
</dbReference>
<dbReference type="Gene3D" id="2.40.10.190">
    <property type="entry name" value="translation elongation factor selb, chain A, domain 4"/>
    <property type="match status" value="1"/>
</dbReference>
<dbReference type="Gene3D" id="2.60.120.920">
    <property type="match status" value="1"/>
</dbReference>
<feature type="domain" description="SPRY" evidence="7">
    <location>
        <begin position="140"/>
        <end position="255"/>
    </location>
</feature>
<comment type="caution">
    <text evidence="8">The sequence shown here is derived from an EMBL/GenBank/DDBJ whole genome shotgun (WGS) entry which is preliminary data.</text>
</comment>
<dbReference type="SMART" id="SM00449">
    <property type="entry name" value="SPRY"/>
    <property type="match status" value="1"/>
</dbReference>
<name>A0A6L2PDU9_COPFO</name>
<gene>
    <name evidence="8" type="ORF">Cfor_10502</name>
</gene>
<dbReference type="GO" id="GO:1990904">
    <property type="term" value="C:ribonucleoprotein complex"/>
    <property type="evidence" value="ECO:0007669"/>
    <property type="project" value="UniProtKB-KW"/>
</dbReference>
<dbReference type="PANTHER" id="PTHR20951">
    <property type="entry name" value="C13ORF1 PROTEIN-RELATED"/>
    <property type="match status" value="1"/>
</dbReference>
<comment type="similarity">
    <text evidence="1">Belongs to the eukaryotic ribosomal protein eL33 family.</text>
</comment>
<keyword evidence="2" id="KW-0689">Ribosomal protein</keyword>
<dbReference type="InterPro" id="IPR001780">
    <property type="entry name" value="Ribosomal_eL33"/>
</dbReference>
<accession>A0A6L2PDU9</accession>
<evidence type="ECO:0000313" key="8">
    <source>
        <dbReference type="EMBL" id="GFG30586.1"/>
    </source>
</evidence>
<dbReference type="GO" id="GO:0006412">
    <property type="term" value="P:translation"/>
    <property type="evidence" value="ECO:0007669"/>
    <property type="project" value="InterPro"/>
</dbReference>
<dbReference type="InterPro" id="IPR009000">
    <property type="entry name" value="Transl_B-barrel_sf"/>
</dbReference>
<evidence type="ECO:0000256" key="2">
    <source>
        <dbReference type="ARBA" id="ARBA00022980"/>
    </source>
</evidence>
<proteinExistence type="inferred from homology"/>
<dbReference type="InterPro" id="IPR038661">
    <property type="entry name" value="Ribosomal_eL33_sf"/>
</dbReference>
<evidence type="ECO:0000259" key="7">
    <source>
        <dbReference type="SMART" id="SM00449"/>
    </source>
</evidence>
<feature type="region of interest" description="Disordered" evidence="6">
    <location>
        <begin position="1"/>
        <end position="42"/>
    </location>
</feature>
<dbReference type="Pfam" id="PF00622">
    <property type="entry name" value="SPRY"/>
    <property type="match status" value="1"/>
</dbReference>
<dbReference type="SUPFAM" id="SSF50447">
    <property type="entry name" value="Translation proteins"/>
    <property type="match status" value="1"/>
</dbReference>
<protein>
    <recommendedName>
        <fullName evidence="4">Large ribosomal subunit protein eL33</fullName>
    </recommendedName>
    <alternativeName>
        <fullName evidence="5">60S ribosomal protein L35a</fullName>
    </alternativeName>
</protein>
<dbReference type="FunCoup" id="A0A6L2PDU9">
    <property type="interactions" value="74"/>
</dbReference>
<dbReference type="EMBL" id="BLKM01010564">
    <property type="protein sequence ID" value="GFG30586.1"/>
    <property type="molecule type" value="Genomic_DNA"/>
</dbReference>
<evidence type="ECO:0000313" key="9">
    <source>
        <dbReference type="Proteomes" id="UP000502823"/>
    </source>
</evidence>
<evidence type="ECO:0000256" key="4">
    <source>
        <dbReference type="ARBA" id="ARBA00035228"/>
    </source>
</evidence>
<keyword evidence="3" id="KW-0687">Ribonucleoprotein</keyword>